<dbReference type="PRINTS" id="PR01774">
    <property type="entry name" value="EXFOLTOXIN"/>
</dbReference>
<feature type="compositionally biased region" description="Polar residues" evidence="9">
    <location>
        <begin position="34"/>
        <end position="46"/>
    </location>
</feature>
<evidence type="ECO:0000313" key="11">
    <source>
        <dbReference type="EMBL" id="PTI73992.1"/>
    </source>
</evidence>
<evidence type="ECO:0000313" key="12">
    <source>
        <dbReference type="Proteomes" id="UP000240859"/>
    </source>
</evidence>
<dbReference type="GO" id="GO:0004252">
    <property type="term" value="F:serine-type endopeptidase activity"/>
    <property type="evidence" value="ECO:0007669"/>
    <property type="project" value="InterPro"/>
</dbReference>
<organism evidence="11 13">
    <name type="scientific">Staphylococcus succinus</name>
    <dbReference type="NCBI Taxonomy" id="61015"/>
    <lineage>
        <taxon>Bacteria</taxon>
        <taxon>Bacillati</taxon>
        <taxon>Bacillota</taxon>
        <taxon>Bacilli</taxon>
        <taxon>Bacillales</taxon>
        <taxon>Staphylococcaceae</taxon>
        <taxon>Staphylococcus</taxon>
    </lineage>
</organism>
<dbReference type="PRINTS" id="PR00839">
    <property type="entry name" value="V8PROTEASE"/>
</dbReference>
<evidence type="ECO:0000256" key="4">
    <source>
        <dbReference type="ARBA" id="ARBA00022801"/>
    </source>
</evidence>
<keyword evidence="6" id="KW-0843">Virulence</keyword>
<sequence length="266" mass="28477">MFLRKLISSVTLSLALLLTLASGSHFANADVENNEVSKQPAQSTEVQQDDNKTNQPSNVSQKVILPNEDRHQIENTETGHYQSVGFINLGQNIATGVVIDKNTVLTNKHVANLSDGNMTFAPAAKDKNDFPYGTFAEKDVQPYPGSADLVLVHFKENSKGQSVGDVVQPATLQDASTVSKDDAVTITGYPGDKPLATMWESAGKIIDNQGTELTYDASTYGGNSGSPVFDENNQVIGLHHGGIEGESNNAVAITGDVLDFINNNKE</sequence>
<dbReference type="Proteomes" id="UP000241960">
    <property type="component" value="Unassembled WGS sequence"/>
</dbReference>
<evidence type="ECO:0000256" key="2">
    <source>
        <dbReference type="ARBA" id="ARBA00022670"/>
    </source>
</evidence>
<name>A0A9Q6HM60_9STAP</name>
<proteinExistence type="inferred from homology"/>
<dbReference type="GO" id="GO:0006508">
    <property type="term" value="P:proteolysis"/>
    <property type="evidence" value="ECO:0007669"/>
    <property type="project" value="UniProtKB-KW"/>
</dbReference>
<dbReference type="SUPFAM" id="SSF50494">
    <property type="entry name" value="Trypsin-like serine proteases"/>
    <property type="match status" value="1"/>
</dbReference>
<protein>
    <recommendedName>
        <fullName evidence="8">Serine protease</fullName>
        <ecNumber evidence="8">3.4.21.-</ecNumber>
    </recommendedName>
</protein>
<dbReference type="Proteomes" id="UP000240859">
    <property type="component" value="Unassembled WGS sequence"/>
</dbReference>
<evidence type="ECO:0000256" key="9">
    <source>
        <dbReference type="SAM" id="MobiDB-lite"/>
    </source>
</evidence>
<comment type="caution">
    <text evidence="11">The sequence shown here is derived from an EMBL/GenBank/DDBJ whole genome shotgun (WGS) entry which is preliminary data.</text>
</comment>
<feature type="active site" description="Charge relay system" evidence="7">
    <location>
        <position position="109"/>
    </location>
</feature>
<reference evidence="11" key="2">
    <citation type="submission" date="2018-03" db="EMBL/GenBank/DDBJ databases">
        <authorList>
            <person name="Naushad S."/>
        </authorList>
    </citation>
    <scope>NUCLEOTIDE SEQUENCE</scope>
    <source>
        <strain evidence="10">SNUC 1084</strain>
        <strain evidence="11">SNUC 1231</strain>
    </source>
</reference>
<dbReference type="InterPro" id="IPR043504">
    <property type="entry name" value="Peptidase_S1_PA_chymotrypsin"/>
</dbReference>
<reference evidence="12 13" key="1">
    <citation type="journal article" date="2016" name="Front. Microbiol.">
        <title>Comprehensive Phylogenetic Analysis of Bovine Non-aureus Staphylococci Species Based on Whole-Genome Sequencing.</title>
        <authorList>
            <person name="Naushad S."/>
            <person name="Barkema H.W."/>
            <person name="Luby C."/>
            <person name="Condas L.A."/>
            <person name="Nobrega D.B."/>
            <person name="Carson D.A."/>
            <person name="De Buck J."/>
        </authorList>
    </citation>
    <scope>NUCLEOTIDE SEQUENCE [LARGE SCALE GENOMIC DNA]</scope>
    <source>
        <strain evidence="10 12">SNUC 1084</strain>
        <strain evidence="11 13">SNUC 1231</strain>
    </source>
</reference>
<dbReference type="InterPro" id="IPR009003">
    <property type="entry name" value="Peptidase_S1_PA"/>
</dbReference>
<dbReference type="RefSeq" id="WP_073505483.1">
    <property type="nucleotide sequence ID" value="NZ_CP018199.1"/>
</dbReference>
<dbReference type="PANTHER" id="PTHR15462">
    <property type="entry name" value="SERINE PROTEASE"/>
    <property type="match status" value="1"/>
</dbReference>
<dbReference type="InterPro" id="IPR050966">
    <property type="entry name" value="Glutamyl_endopeptidase"/>
</dbReference>
<feature type="active site" description="Charge relay system" evidence="7">
    <location>
        <position position="224"/>
    </location>
</feature>
<dbReference type="EC" id="3.4.21.-" evidence="8"/>
<evidence type="ECO:0000256" key="6">
    <source>
        <dbReference type="ARBA" id="ARBA00023026"/>
    </source>
</evidence>
<dbReference type="Gene3D" id="2.40.10.10">
    <property type="entry name" value="Trypsin-like serine proteases"/>
    <property type="match status" value="2"/>
</dbReference>
<evidence type="ECO:0000256" key="7">
    <source>
        <dbReference type="PIRSR" id="PIRSR608256-1"/>
    </source>
</evidence>
<evidence type="ECO:0000256" key="1">
    <source>
        <dbReference type="ARBA" id="ARBA00008764"/>
    </source>
</evidence>
<dbReference type="EMBL" id="PZFR01000086">
    <property type="protein sequence ID" value="PTI67295.1"/>
    <property type="molecule type" value="Genomic_DNA"/>
</dbReference>
<accession>A0A9Q6HM60</accession>
<dbReference type="InterPro" id="IPR000126">
    <property type="entry name" value="V8_ser_AS"/>
</dbReference>
<feature type="signal peptide" evidence="8">
    <location>
        <begin position="1"/>
        <end position="29"/>
    </location>
</feature>
<keyword evidence="2 8" id="KW-0645">Protease</keyword>
<keyword evidence="4 8" id="KW-0378">Hydrolase</keyword>
<dbReference type="AlphaFoldDB" id="A0A9Q6HM60"/>
<evidence type="ECO:0000313" key="13">
    <source>
        <dbReference type="Proteomes" id="UP000241960"/>
    </source>
</evidence>
<evidence type="ECO:0000313" key="10">
    <source>
        <dbReference type="EMBL" id="PTI67295.1"/>
    </source>
</evidence>
<dbReference type="EMBL" id="PZFQ01000053">
    <property type="protein sequence ID" value="PTI73992.1"/>
    <property type="molecule type" value="Genomic_DNA"/>
</dbReference>
<dbReference type="Pfam" id="PF13365">
    <property type="entry name" value="Trypsin_2"/>
    <property type="match status" value="1"/>
</dbReference>
<keyword evidence="5 8" id="KW-0720">Serine protease</keyword>
<evidence type="ECO:0000256" key="3">
    <source>
        <dbReference type="ARBA" id="ARBA00022729"/>
    </source>
</evidence>
<feature type="active site" description="Charge relay system" evidence="7">
    <location>
        <position position="148"/>
    </location>
</feature>
<dbReference type="PANTHER" id="PTHR15462:SF8">
    <property type="entry name" value="SERINE PROTEASE"/>
    <property type="match status" value="1"/>
</dbReference>
<evidence type="ECO:0000256" key="5">
    <source>
        <dbReference type="ARBA" id="ARBA00022825"/>
    </source>
</evidence>
<keyword evidence="3 8" id="KW-0732">Signal</keyword>
<gene>
    <name evidence="10" type="ORF">BU057_10880</name>
    <name evidence="11" type="ORF">BU058_12240</name>
</gene>
<feature type="region of interest" description="Disordered" evidence="9">
    <location>
        <begin position="33"/>
        <end position="60"/>
    </location>
</feature>
<keyword evidence="12" id="KW-1185">Reference proteome</keyword>
<dbReference type="PROSITE" id="PS00673">
    <property type="entry name" value="V8_SER"/>
    <property type="match status" value="1"/>
</dbReference>
<dbReference type="InterPro" id="IPR008256">
    <property type="entry name" value="Peptidase_S1B"/>
</dbReference>
<comment type="similarity">
    <text evidence="1 8">Belongs to the peptidase S1B family.</text>
</comment>
<dbReference type="InterPro" id="IPR008353">
    <property type="entry name" value="Peptidase_S1B_tx"/>
</dbReference>
<evidence type="ECO:0000256" key="8">
    <source>
        <dbReference type="RuleBase" id="RU004296"/>
    </source>
</evidence>
<feature type="chain" id="PRO_5040546141" description="Serine protease" evidence="8">
    <location>
        <begin position="30"/>
        <end position="266"/>
    </location>
</feature>